<dbReference type="GO" id="GO:0003677">
    <property type="term" value="F:DNA binding"/>
    <property type="evidence" value="ECO:0007669"/>
    <property type="project" value="UniProtKB-UniRule"/>
</dbReference>
<keyword evidence="3 10" id="KW-0863">Zinc-finger</keyword>
<feature type="domain" description="THAP-type" evidence="13">
    <location>
        <begin position="1"/>
        <end position="82"/>
    </location>
</feature>
<evidence type="ECO:0000256" key="3">
    <source>
        <dbReference type="ARBA" id="ARBA00022771"/>
    </source>
</evidence>
<keyword evidence="15" id="KW-1185">Reference proteome</keyword>
<evidence type="ECO:0000256" key="4">
    <source>
        <dbReference type="ARBA" id="ARBA00022833"/>
    </source>
</evidence>
<dbReference type="SUPFAM" id="SSF57716">
    <property type="entry name" value="Glucocorticoid receptor-like (DNA-binding domain)"/>
    <property type="match status" value="1"/>
</dbReference>
<evidence type="ECO:0000256" key="5">
    <source>
        <dbReference type="ARBA" id="ARBA00023015"/>
    </source>
</evidence>
<feature type="compositionally biased region" description="Polar residues" evidence="12">
    <location>
        <begin position="313"/>
        <end position="325"/>
    </location>
</feature>
<keyword evidence="8" id="KW-0804">Transcription</keyword>
<feature type="compositionally biased region" description="Polar residues" evidence="12">
    <location>
        <begin position="461"/>
        <end position="477"/>
    </location>
</feature>
<dbReference type="Pfam" id="PF05485">
    <property type="entry name" value="THAP"/>
    <property type="match status" value="1"/>
</dbReference>
<evidence type="ECO:0000256" key="10">
    <source>
        <dbReference type="PROSITE-ProRule" id="PRU00309"/>
    </source>
</evidence>
<evidence type="ECO:0000256" key="12">
    <source>
        <dbReference type="SAM" id="MobiDB-lite"/>
    </source>
</evidence>
<reference evidence="14" key="1">
    <citation type="submission" date="2022-12" db="EMBL/GenBank/DDBJ databases">
        <title>Chromosome-level genome assembly of the bean flower thrips Megalurothrips usitatus.</title>
        <authorList>
            <person name="Ma L."/>
            <person name="Liu Q."/>
            <person name="Li H."/>
            <person name="Cai W."/>
        </authorList>
    </citation>
    <scope>NUCLEOTIDE SEQUENCE</scope>
    <source>
        <strain evidence="14">Cailab_2022a</strain>
    </source>
</reference>
<evidence type="ECO:0000256" key="1">
    <source>
        <dbReference type="ARBA" id="ARBA00004123"/>
    </source>
</evidence>
<feature type="region of interest" description="Disordered" evidence="12">
    <location>
        <begin position="376"/>
        <end position="499"/>
    </location>
</feature>
<evidence type="ECO:0000256" key="6">
    <source>
        <dbReference type="ARBA" id="ARBA00023054"/>
    </source>
</evidence>
<dbReference type="InterPro" id="IPR006612">
    <property type="entry name" value="THAP_Znf"/>
</dbReference>
<evidence type="ECO:0000256" key="2">
    <source>
        <dbReference type="ARBA" id="ARBA00022723"/>
    </source>
</evidence>
<comment type="subcellular location">
    <subcellularLocation>
        <location evidence="1">Nucleus</location>
    </subcellularLocation>
</comment>
<feature type="compositionally biased region" description="Polar residues" evidence="12">
    <location>
        <begin position="684"/>
        <end position="693"/>
    </location>
</feature>
<dbReference type="PANTHER" id="PTHR13455:SF7">
    <property type="entry name" value="SIMJANG, ISOFORM E"/>
    <property type="match status" value="1"/>
</dbReference>
<evidence type="ECO:0000313" key="14">
    <source>
        <dbReference type="EMBL" id="KAJ1530450.1"/>
    </source>
</evidence>
<dbReference type="GO" id="GO:0000122">
    <property type="term" value="P:negative regulation of transcription by RNA polymerase II"/>
    <property type="evidence" value="ECO:0007669"/>
    <property type="project" value="InterPro"/>
</dbReference>
<dbReference type="GO" id="GO:0016581">
    <property type="term" value="C:NuRD complex"/>
    <property type="evidence" value="ECO:0007669"/>
    <property type="project" value="TreeGrafter"/>
</dbReference>
<feature type="compositionally biased region" description="Pro residues" evidence="12">
    <location>
        <begin position="394"/>
        <end position="405"/>
    </location>
</feature>
<feature type="region of interest" description="Disordered" evidence="12">
    <location>
        <begin position="313"/>
        <end position="337"/>
    </location>
</feature>
<feature type="region of interest" description="Disordered" evidence="12">
    <location>
        <begin position="185"/>
        <end position="224"/>
    </location>
</feature>
<evidence type="ECO:0000256" key="11">
    <source>
        <dbReference type="SAM" id="Coils"/>
    </source>
</evidence>
<feature type="compositionally biased region" description="Pro residues" evidence="12">
    <location>
        <begin position="657"/>
        <end position="669"/>
    </location>
</feature>
<feature type="compositionally biased region" description="Polar residues" evidence="12">
    <location>
        <begin position="428"/>
        <end position="443"/>
    </location>
</feature>
<keyword evidence="4" id="KW-0862">Zinc</keyword>
<protein>
    <recommendedName>
        <fullName evidence="13">THAP-type domain-containing protein</fullName>
    </recommendedName>
</protein>
<evidence type="ECO:0000313" key="15">
    <source>
        <dbReference type="Proteomes" id="UP001075354"/>
    </source>
</evidence>
<feature type="region of interest" description="Disordered" evidence="12">
    <location>
        <begin position="623"/>
        <end position="695"/>
    </location>
</feature>
<accession>A0AAV7Y218</accession>
<feature type="compositionally biased region" description="Basic and acidic residues" evidence="12">
    <location>
        <begin position="449"/>
        <end position="458"/>
    </location>
</feature>
<feature type="compositionally biased region" description="Low complexity" evidence="12">
    <location>
        <begin position="406"/>
        <end position="427"/>
    </location>
</feature>
<feature type="coiled-coil region" evidence="11">
    <location>
        <begin position="274"/>
        <end position="301"/>
    </location>
</feature>
<dbReference type="GO" id="GO:0008270">
    <property type="term" value="F:zinc ion binding"/>
    <property type="evidence" value="ECO:0007669"/>
    <property type="project" value="UniProtKB-KW"/>
</dbReference>
<comment type="caution">
    <text evidence="14">The sequence shown here is derived from an EMBL/GenBank/DDBJ whole genome shotgun (WGS) entry which is preliminary data.</text>
</comment>
<dbReference type="EMBL" id="JAPTSV010000002">
    <property type="protein sequence ID" value="KAJ1530450.1"/>
    <property type="molecule type" value="Genomic_DNA"/>
</dbReference>
<keyword evidence="5" id="KW-0805">Transcription regulation</keyword>
<evidence type="ECO:0000256" key="9">
    <source>
        <dbReference type="ARBA" id="ARBA00023242"/>
    </source>
</evidence>
<sequence>MGASACCVPGCKTRYGQGLIMKKFPTNDYALANEWLGKLPKDITITRHNSAVCELHFENTEFERVRVDGRRKLRGDAVPTRLLTKSAVTSSFGAMEKMDVDDDAVMDLSASSRPSRRDGFNDGSLDLSKPSDSRSNAPVVVPLPLQLPLQLSGLPLTVQAVSSPRSATSSPSQGTASVTPTAAPAIALPSEPGTMEPPASRSLLRRDLDSQYPSRRSLRPRLEPRNYVESPDVIVLSDEEPRVNGFTNGYESDSSDIGDMPPLLPIKELSPAEVEERERMLRKLREELRNEEMKLVLLKKLRQSQQMKENIAVTPSSGASQTTGSPAVPPPAGTKVLPGMVKPTTTMLGPGTTIDRIPAAAHSHSLNTAQAHSLVRNHHKQPTPNVPLPISRGVPPPRSSLPPPLLSNRSSATPILPPNTTLTPTNISRGSSNQLGRSSNHGSVNYAGNDRHGKDHHSPAVTPQPQLGNEKSVSTQSQDQDRGRGDDNQTPAQRQAAAKLALRKQLEKTLLQIPPPKPPPPEMHFIPNPSNTDFVYLLGLEHVVDFITKDNKTPLPPEPFRCSQCGTNFTPVWKWEKSSSKGKEPKVICESCVTTNVKKALKAEHTNRLKTAFVKALQQEQEIEQRLAQSSSASPQPDVHHTPSHTPSPAPKSVTPTIPPPSRHVPTPPSNNSAPRTPPLSKLAQENSKYNSHQQQAAAAAALQQQLLRGIGGVGGLNQHQLSAQMLQFTLYQYQLAMAQAQAASAGGGKNSVAAANNLAEFQRQAEALQRQYLMEMIPQATSSASSRHSNHHSSHSMNNWKT</sequence>
<evidence type="ECO:0000256" key="8">
    <source>
        <dbReference type="ARBA" id="ARBA00023163"/>
    </source>
</evidence>
<keyword evidence="9" id="KW-0539">Nucleus</keyword>
<keyword evidence="2" id="KW-0479">Metal-binding</keyword>
<evidence type="ECO:0000256" key="7">
    <source>
        <dbReference type="ARBA" id="ARBA00023125"/>
    </source>
</evidence>
<feature type="region of interest" description="Disordered" evidence="12">
    <location>
        <begin position="110"/>
        <end position="137"/>
    </location>
</feature>
<dbReference type="PROSITE" id="PS50950">
    <property type="entry name" value="ZF_THAP"/>
    <property type="match status" value="1"/>
</dbReference>
<dbReference type="Proteomes" id="UP001075354">
    <property type="component" value="Chromosome 2"/>
</dbReference>
<dbReference type="PANTHER" id="PTHR13455">
    <property type="entry name" value="TRANSCRIPTIONAL REPRESSOR P66-RELATED"/>
    <property type="match status" value="1"/>
</dbReference>
<feature type="region of interest" description="Disordered" evidence="12">
    <location>
        <begin position="780"/>
        <end position="803"/>
    </location>
</feature>
<gene>
    <name evidence="14" type="ORF">ONE63_005353</name>
</gene>
<dbReference type="AlphaFoldDB" id="A0AAV7Y218"/>
<dbReference type="Pfam" id="PF16563">
    <property type="entry name" value="P66_CC"/>
    <property type="match status" value="1"/>
</dbReference>
<dbReference type="InterPro" id="IPR032346">
    <property type="entry name" value="P66_CC"/>
</dbReference>
<name>A0AAV7Y218_9NEOP</name>
<keyword evidence="7 10" id="KW-0238">DNA-binding</keyword>
<evidence type="ECO:0000259" key="13">
    <source>
        <dbReference type="PROSITE" id="PS50950"/>
    </source>
</evidence>
<dbReference type="InterPro" id="IPR040386">
    <property type="entry name" value="P66"/>
</dbReference>
<proteinExistence type="predicted"/>
<dbReference type="SMART" id="SM00980">
    <property type="entry name" value="THAP"/>
    <property type="match status" value="1"/>
</dbReference>
<dbReference type="Gene3D" id="6.10.250.1650">
    <property type="match status" value="1"/>
</dbReference>
<keyword evidence="6 11" id="KW-0175">Coiled coil</keyword>
<dbReference type="SMART" id="SM00692">
    <property type="entry name" value="DM3"/>
    <property type="match status" value="1"/>
</dbReference>
<organism evidence="14 15">
    <name type="scientific">Megalurothrips usitatus</name>
    <name type="common">bean blossom thrips</name>
    <dbReference type="NCBI Taxonomy" id="439358"/>
    <lineage>
        <taxon>Eukaryota</taxon>
        <taxon>Metazoa</taxon>
        <taxon>Ecdysozoa</taxon>
        <taxon>Arthropoda</taxon>
        <taxon>Hexapoda</taxon>
        <taxon>Insecta</taxon>
        <taxon>Pterygota</taxon>
        <taxon>Neoptera</taxon>
        <taxon>Paraneoptera</taxon>
        <taxon>Thysanoptera</taxon>
        <taxon>Terebrantia</taxon>
        <taxon>Thripoidea</taxon>
        <taxon>Thripidae</taxon>
        <taxon>Megalurothrips</taxon>
    </lineage>
</organism>